<organism evidence="1 2">
    <name type="scientific">Actibacterium pelagium</name>
    <dbReference type="NCBI Taxonomy" id="2029103"/>
    <lineage>
        <taxon>Bacteria</taxon>
        <taxon>Pseudomonadati</taxon>
        <taxon>Pseudomonadota</taxon>
        <taxon>Alphaproteobacteria</taxon>
        <taxon>Rhodobacterales</taxon>
        <taxon>Roseobacteraceae</taxon>
        <taxon>Actibacterium</taxon>
    </lineage>
</organism>
<keyword evidence="2" id="KW-1185">Reference proteome</keyword>
<comment type="caution">
    <text evidence="1">The sequence shown here is derived from an EMBL/GenBank/DDBJ whole genome shotgun (WGS) entry which is preliminary data.</text>
</comment>
<evidence type="ECO:0000313" key="1">
    <source>
        <dbReference type="EMBL" id="GGE54435.1"/>
    </source>
</evidence>
<reference evidence="1" key="2">
    <citation type="submission" date="2020-09" db="EMBL/GenBank/DDBJ databases">
        <authorList>
            <person name="Sun Q."/>
            <person name="Zhou Y."/>
        </authorList>
    </citation>
    <scope>NUCLEOTIDE SEQUENCE</scope>
    <source>
        <strain evidence="1">CGMCC 1.16012</strain>
    </source>
</reference>
<keyword evidence="1" id="KW-0378">Hydrolase</keyword>
<dbReference type="Proteomes" id="UP000606730">
    <property type="component" value="Unassembled WGS sequence"/>
</dbReference>
<dbReference type="SUPFAM" id="SSF52540">
    <property type="entry name" value="P-loop containing nucleoside triphosphate hydrolases"/>
    <property type="match status" value="1"/>
</dbReference>
<dbReference type="InterPro" id="IPR027417">
    <property type="entry name" value="P-loop_NTPase"/>
</dbReference>
<dbReference type="Pfam" id="PF03308">
    <property type="entry name" value="MeaB"/>
    <property type="match status" value="1"/>
</dbReference>
<sequence>MSTPNEIAEALLEEILAAPRTGHRKVVAVAGPPASGKSTLSEVLAEQLTTKGCNATVVPMDGFHLDNRILQARGLLGRKGAPETFDIGGFLRLVTALPTSDTVYFPIFDRERDIAIAGAGLVSDDCDTVVVEGNYLLFDAPEWRDLRKYWNFAVQLDVPISVLRQRLIDRWLSYGLTLGQATARAETNDLRNVELVASQRLEADTTAST</sequence>
<dbReference type="RefSeq" id="WP_229666173.1">
    <property type="nucleotide sequence ID" value="NZ_BMKN01000002.1"/>
</dbReference>
<dbReference type="Gene3D" id="3.40.50.300">
    <property type="entry name" value="P-loop containing nucleotide triphosphate hydrolases"/>
    <property type="match status" value="1"/>
</dbReference>
<reference evidence="1" key="1">
    <citation type="journal article" date="2014" name="Int. J. Syst. Evol. Microbiol.">
        <title>Complete genome sequence of Corynebacterium casei LMG S-19264T (=DSM 44701T), isolated from a smear-ripened cheese.</title>
        <authorList>
            <consortium name="US DOE Joint Genome Institute (JGI-PGF)"/>
            <person name="Walter F."/>
            <person name="Albersmeier A."/>
            <person name="Kalinowski J."/>
            <person name="Ruckert C."/>
        </authorList>
    </citation>
    <scope>NUCLEOTIDE SEQUENCE</scope>
    <source>
        <strain evidence="1">CGMCC 1.16012</strain>
    </source>
</reference>
<dbReference type="EMBL" id="BMKN01000002">
    <property type="protein sequence ID" value="GGE54435.1"/>
    <property type="molecule type" value="Genomic_DNA"/>
</dbReference>
<gene>
    <name evidence="1" type="primary">frcK</name>
    <name evidence="1" type="ORF">GCM10011517_22550</name>
</gene>
<proteinExistence type="predicted"/>
<evidence type="ECO:0000313" key="2">
    <source>
        <dbReference type="Proteomes" id="UP000606730"/>
    </source>
</evidence>
<accession>A0A917EM00</accession>
<dbReference type="PANTHER" id="PTHR10285">
    <property type="entry name" value="URIDINE KINASE"/>
    <property type="match status" value="1"/>
</dbReference>
<dbReference type="AlphaFoldDB" id="A0A917EM00"/>
<dbReference type="GO" id="GO:0016787">
    <property type="term" value="F:hydrolase activity"/>
    <property type="evidence" value="ECO:0007669"/>
    <property type="project" value="UniProtKB-KW"/>
</dbReference>
<protein>
    <submittedName>
        <fullName evidence="1">Nucleoside triphosphate hydrolase</fullName>
    </submittedName>
</protein>
<name>A0A917EM00_9RHOB</name>